<evidence type="ECO:0000256" key="4">
    <source>
        <dbReference type="SAM" id="Phobius"/>
    </source>
</evidence>
<keyword evidence="6" id="KW-1185">Reference proteome</keyword>
<dbReference type="STRING" id="35525.A0A164XIB0"/>
<feature type="compositionally biased region" description="Polar residues" evidence="3">
    <location>
        <begin position="530"/>
        <end position="542"/>
    </location>
</feature>
<proteinExistence type="predicted"/>
<gene>
    <name evidence="5" type="ORF">APZ42_020456</name>
</gene>
<protein>
    <submittedName>
        <fullName evidence="5">UV radiation resistance-associated protein</fullName>
    </submittedName>
</protein>
<dbReference type="GO" id="GO:0000149">
    <property type="term" value="F:SNARE binding"/>
    <property type="evidence" value="ECO:0007669"/>
    <property type="project" value="TreeGrafter"/>
</dbReference>
<feature type="region of interest" description="Disordered" evidence="3">
    <location>
        <begin position="530"/>
        <end position="558"/>
    </location>
</feature>
<dbReference type="EMBL" id="LRGB01000996">
    <property type="protein sequence ID" value="KZS14268.1"/>
    <property type="molecule type" value="Genomic_DNA"/>
</dbReference>
<evidence type="ECO:0000313" key="5">
    <source>
        <dbReference type="EMBL" id="KZS14268.1"/>
    </source>
</evidence>
<dbReference type="GO" id="GO:0032991">
    <property type="term" value="C:protein-containing complex"/>
    <property type="evidence" value="ECO:0007669"/>
    <property type="project" value="UniProtKB-ARBA"/>
</dbReference>
<keyword evidence="4" id="KW-0472">Membrane</keyword>
<evidence type="ECO:0000256" key="2">
    <source>
        <dbReference type="SAM" id="Coils"/>
    </source>
</evidence>
<dbReference type="Proteomes" id="UP000076858">
    <property type="component" value="Unassembled WGS sequence"/>
</dbReference>
<reference evidence="5 6" key="1">
    <citation type="submission" date="2016-03" db="EMBL/GenBank/DDBJ databases">
        <title>EvidentialGene: Evidence-directed Construction of Genes on Genomes.</title>
        <authorList>
            <person name="Gilbert D.G."/>
            <person name="Choi J.-H."/>
            <person name="Mockaitis K."/>
            <person name="Colbourne J."/>
            <person name="Pfrender M."/>
        </authorList>
    </citation>
    <scope>NUCLEOTIDE SEQUENCE [LARGE SCALE GENOMIC DNA]</scope>
    <source>
        <strain evidence="5 6">Xinb3</strain>
        <tissue evidence="5">Complete organism</tissue>
    </source>
</reference>
<dbReference type="PANTHER" id="PTHR15157:SF5">
    <property type="entry name" value="UV RADIATION RESISTANCE-ASSOCIATED GENE PROTEIN"/>
    <property type="match status" value="1"/>
</dbReference>
<dbReference type="GO" id="GO:0005768">
    <property type="term" value="C:endosome"/>
    <property type="evidence" value="ECO:0007669"/>
    <property type="project" value="TreeGrafter"/>
</dbReference>
<organism evidence="5 6">
    <name type="scientific">Daphnia magna</name>
    <dbReference type="NCBI Taxonomy" id="35525"/>
    <lineage>
        <taxon>Eukaryota</taxon>
        <taxon>Metazoa</taxon>
        <taxon>Ecdysozoa</taxon>
        <taxon>Arthropoda</taxon>
        <taxon>Crustacea</taxon>
        <taxon>Branchiopoda</taxon>
        <taxon>Diplostraca</taxon>
        <taxon>Cladocera</taxon>
        <taxon>Anomopoda</taxon>
        <taxon>Daphniidae</taxon>
        <taxon>Daphnia</taxon>
    </lineage>
</organism>
<evidence type="ECO:0000256" key="3">
    <source>
        <dbReference type="SAM" id="MobiDB-lite"/>
    </source>
</evidence>
<dbReference type="PANTHER" id="PTHR15157">
    <property type="entry name" value="UV RADIATION RESISTANCE-ASSOCIATED GENE PROTEIN"/>
    <property type="match status" value="1"/>
</dbReference>
<dbReference type="GO" id="GO:0000323">
    <property type="term" value="C:lytic vacuole"/>
    <property type="evidence" value="ECO:0007669"/>
    <property type="project" value="TreeGrafter"/>
</dbReference>
<feature type="coiled-coil region" evidence="2">
    <location>
        <begin position="234"/>
        <end position="317"/>
    </location>
</feature>
<keyword evidence="4" id="KW-1133">Transmembrane helix</keyword>
<feature type="compositionally biased region" description="Low complexity" evidence="3">
    <location>
        <begin position="548"/>
        <end position="558"/>
    </location>
</feature>
<feature type="compositionally biased region" description="Low complexity" evidence="3">
    <location>
        <begin position="628"/>
        <end position="638"/>
    </location>
</feature>
<evidence type="ECO:0000313" key="6">
    <source>
        <dbReference type="Proteomes" id="UP000076858"/>
    </source>
</evidence>
<feature type="transmembrane region" description="Helical" evidence="4">
    <location>
        <begin position="700"/>
        <end position="724"/>
    </location>
</feature>
<dbReference type="OrthoDB" id="72772at2759"/>
<keyword evidence="4" id="KW-0812">Transmembrane</keyword>
<keyword evidence="1 2" id="KW-0175">Coiled coil</keyword>
<dbReference type="AlphaFoldDB" id="A0A164XIB0"/>
<comment type="caution">
    <text evidence="5">The sequence shown here is derived from an EMBL/GenBank/DDBJ whole genome shotgun (WGS) entry which is preliminary data.</text>
</comment>
<feature type="region of interest" description="Disordered" evidence="3">
    <location>
        <begin position="583"/>
        <end position="649"/>
    </location>
</feature>
<dbReference type="InterPro" id="IPR018791">
    <property type="entry name" value="UV_resistance/autophagy_Atg14"/>
</dbReference>
<name>A0A164XIB0_9CRUS</name>
<accession>A0A164XIB0</accession>
<dbReference type="Pfam" id="PF10186">
    <property type="entry name" value="ATG14"/>
    <property type="match status" value="1"/>
</dbReference>
<sequence>MAEANKSKMREWMPIDTNQIRLRHLRKVCIRNVWLNRETNSESAVFYYTLHITTMSAPFYTSEHQSGESIDWNDVDTRKFPESIVNSCPGLVVRVWAKQDSDSSNPELITVWAVYFNGLVYLGSQPPKEAVLFTNNALIFGMTWGFFTAENSLKSQFVVPPIQESQENSSGKSYSVASMCRIHRMQRAIYKEGAESERLKLEIQSIQSNPSRYRNKSIRSIPSLAASPADLLALQQLRAKRQVALAKVSMLQQERNRQLKSLEQLKETLKNLRVDNHTRALHLKEKHFHLQMDKDRLSELVKSLASTEEQATRLKHQLIARRRQLFLELVEIFPIVQVKPGIYSINDVILPNSDSFAGCDDIQLSVALGHVTHLVQMLSVFLQVPNRYPVAVFSSRSRIIDNVSQRDADAKKEFPLFAKGKDRLFFEYAVYLLNKDVAQLRWLCGLNTTDLAATLPNLHSLLQHLITLCPTEDGKMKRSDSRERGFTPRSHSMASASHYLFKSTKWQPHRLSRSLAGSQMSLADPSMASTMSLDNLTDSPQTGGYFRQPPSQQQIWNNNSSSTLSLDLVADRLTFSVSSPLLSSVGSHHHGSAPDLRSPDSEAPTSPSPPPITFKAPPALEPAEIEKSTISSSPITISQPLDMDDGMDSVTSRTEALAISSTFKLRGRGRTMSNSSQGNFCSAVRFLSSDGNCLRGRRNWTLNVGIVGACPLFVGVVSVAVIAIQRTVLETNKEKLFALTDGYERFHGTHSKFCVLRLFIPKPLIEPVT</sequence>
<dbReference type="GO" id="GO:0035493">
    <property type="term" value="P:SNARE complex assembly"/>
    <property type="evidence" value="ECO:0007669"/>
    <property type="project" value="TreeGrafter"/>
</dbReference>
<evidence type="ECO:0000256" key="1">
    <source>
        <dbReference type="ARBA" id="ARBA00023054"/>
    </source>
</evidence>